<dbReference type="Proteomes" id="UP000670527">
    <property type="component" value="Unassembled WGS sequence"/>
</dbReference>
<keyword evidence="3" id="KW-1185">Reference proteome</keyword>
<dbReference type="PROSITE" id="PS51257">
    <property type="entry name" value="PROKAR_LIPOPROTEIN"/>
    <property type="match status" value="1"/>
</dbReference>
<evidence type="ECO:0000313" key="2">
    <source>
        <dbReference type="EMBL" id="MBO3272953.1"/>
    </source>
</evidence>
<keyword evidence="1" id="KW-0732">Signal</keyword>
<accession>A0ABS3TIG1</accession>
<feature type="chain" id="PRO_5045245378" description="DUF4142 domain-containing protein" evidence="1">
    <location>
        <begin position="23"/>
        <end position="185"/>
    </location>
</feature>
<evidence type="ECO:0008006" key="4">
    <source>
        <dbReference type="Google" id="ProtNLM"/>
    </source>
</evidence>
<evidence type="ECO:0000256" key="1">
    <source>
        <dbReference type="SAM" id="SignalP"/>
    </source>
</evidence>
<comment type="caution">
    <text evidence="2">The sequence shown here is derived from an EMBL/GenBank/DDBJ whole genome shotgun (WGS) entry which is preliminary data.</text>
</comment>
<gene>
    <name evidence="2" type="ORF">J4D97_20050</name>
</gene>
<evidence type="ECO:0000313" key="3">
    <source>
        <dbReference type="Proteomes" id="UP000670527"/>
    </source>
</evidence>
<dbReference type="RefSeq" id="WP_208309118.1">
    <property type="nucleotide sequence ID" value="NZ_JAGETX010000021.1"/>
</dbReference>
<sequence length="185" mass="20502">MKTPYSFLLSGLLLLSSCGQDAASKEAEARVTASIKQLLVQTSDSSYVQVVHTWYKSDVPNTIKLNPRTESIYRTHAEILQEVATQEPKLVAHPMASVDQAQGIRTGYKKLVDESTANVQELSNLAAGTSMSEAEQLKYVSDLADKETHQLALVKYYGKRTAAALAQKEQTATNKRLMRNMWGHE</sequence>
<dbReference type="EMBL" id="JAGETX010000021">
    <property type="protein sequence ID" value="MBO3272953.1"/>
    <property type="molecule type" value="Genomic_DNA"/>
</dbReference>
<name>A0ABS3TIG1_9BACT</name>
<protein>
    <recommendedName>
        <fullName evidence="4">DUF4142 domain-containing protein</fullName>
    </recommendedName>
</protein>
<feature type="signal peptide" evidence="1">
    <location>
        <begin position="1"/>
        <end position="22"/>
    </location>
</feature>
<organism evidence="2 3">
    <name type="scientific">Hymenobacter defluvii</name>
    <dbReference type="NCBI Taxonomy" id="2054411"/>
    <lineage>
        <taxon>Bacteria</taxon>
        <taxon>Pseudomonadati</taxon>
        <taxon>Bacteroidota</taxon>
        <taxon>Cytophagia</taxon>
        <taxon>Cytophagales</taxon>
        <taxon>Hymenobacteraceae</taxon>
        <taxon>Hymenobacter</taxon>
    </lineage>
</organism>
<reference evidence="2 3" key="1">
    <citation type="submission" date="2021-03" db="EMBL/GenBank/DDBJ databases">
        <authorList>
            <person name="Kim M.K."/>
        </authorList>
    </citation>
    <scope>NUCLEOTIDE SEQUENCE [LARGE SCALE GENOMIC DNA]</scope>
    <source>
        <strain evidence="2 3">BT507</strain>
    </source>
</reference>
<proteinExistence type="predicted"/>